<evidence type="ECO:0000313" key="1">
    <source>
        <dbReference type="EMBL" id="OBS77933.1"/>
    </source>
</evidence>
<dbReference type="EMBL" id="LZPO01027674">
    <property type="protein sequence ID" value="OBS77933.1"/>
    <property type="molecule type" value="Genomic_DNA"/>
</dbReference>
<protein>
    <submittedName>
        <fullName evidence="1">Uncharacterized protein</fullName>
    </submittedName>
</protein>
<gene>
    <name evidence="1" type="ORF">A6R68_19676</name>
</gene>
<accession>A0A1A6HH92</accession>
<reference evidence="1 2" key="1">
    <citation type="submission" date="2016-06" db="EMBL/GenBank/DDBJ databases">
        <title>The Draft Genome Sequence and Annotation of the Desert Woodrat Neotoma lepida.</title>
        <authorList>
            <person name="Campbell M."/>
            <person name="Oakeson K.F."/>
            <person name="Yandell M."/>
            <person name="Halpert J.R."/>
            <person name="Dearing D."/>
        </authorList>
    </citation>
    <scope>NUCLEOTIDE SEQUENCE [LARGE SCALE GENOMIC DNA]</scope>
    <source>
        <strain evidence="1">417</strain>
        <tissue evidence="1">Liver</tissue>
    </source>
</reference>
<dbReference type="OrthoDB" id="10263291at2759"/>
<name>A0A1A6HH92_NEOLE</name>
<dbReference type="AlphaFoldDB" id="A0A1A6HH92"/>
<keyword evidence="2" id="KW-1185">Reference proteome</keyword>
<proteinExistence type="predicted"/>
<organism evidence="1 2">
    <name type="scientific">Neotoma lepida</name>
    <name type="common">Desert woodrat</name>
    <dbReference type="NCBI Taxonomy" id="56216"/>
    <lineage>
        <taxon>Eukaryota</taxon>
        <taxon>Metazoa</taxon>
        <taxon>Chordata</taxon>
        <taxon>Craniata</taxon>
        <taxon>Vertebrata</taxon>
        <taxon>Euteleostomi</taxon>
        <taxon>Mammalia</taxon>
        <taxon>Eutheria</taxon>
        <taxon>Euarchontoglires</taxon>
        <taxon>Glires</taxon>
        <taxon>Rodentia</taxon>
        <taxon>Myomorpha</taxon>
        <taxon>Muroidea</taxon>
        <taxon>Cricetidae</taxon>
        <taxon>Neotominae</taxon>
        <taxon>Neotoma</taxon>
    </lineage>
</organism>
<dbReference type="Proteomes" id="UP000092124">
    <property type="component" value="Unassembled WGS sequence"/>
</dbReference>
<comment type="caution">
    <text evidence="1">The sequence shown here is derived from an EMBL/GenBank/DDBJ whole genome shotgun (WGS) entry which is preliminary data.</text>
</comment>
<evidence type="ECO:0000313" key="2">
    <source>
        <dbReference type="Proteomes" id="UP000092124"/>
    </source>
</evidence>
<dbReference type="STRING" id="56216.A0A1A6HH92"/>
<sequence length="144" mass="15645">MKRVVRETWNQAEVKGCVMLTSLSVRQRTQRMHPSAMQLAKVTEEEAPYLVSLEPSLPAVGQHSLCTPRGFCPRGTECSCSDPEALMADSTERTEASTVFCSCSAIINSIEKKLIASKVIHCGANTPVVVQEGATVYAMCTHAQ</sequence>
<feature type="non-terminal residue" evidence="1">
    <location>
        <position position="144"/>
    </location>
</feature>